<dbReference type="Gene3D" id="3.40.50.1970">
    <property type="match status" value="1"/>
</dbReference>
<dbReference type="SUPFAM" id="SSF56796">
    <property type="entry name" value="Dehydroquinate synthase-like"/>
    <property type="match status" value="1"/>
</dbReference>
<dbReference type="InterPro" id="IPR030960">
    <property type="entry name" value="DHQS/DOIS_N"/>
</dbReference>
<dbReference type="GO" id="GO:0017000">
    <property type="term" value="P:antibiotic biosynthetic process"/>
    <property type="evidence" value="ECO:0007669"/>
    <property type="project" value="InterPro"/>
</dbReference>
<protein>
    <submittedName>
        <fullName evidence="10">3-dehydroquinate synthase</fullName>
    </submittedName>
</protein>
<dbReference type="GO" id="GO:0009073">
    <property type="term" value="P:aromatic amino acid family biosynthetic process"/>
    <property type="evidence" value="ECO:0007669"/>
    <property type="project" value="InterPro"/>
</dbReference>
<dbReference type="PANTHER" id="PTHR43622:SF3">
    <property type="entry name" value="2-EPI-5-EPI-VALIOLONE SYNTHASE"/>
    <property type="match status" value="1"/>
</dbReference>
<reference evidence="10 11" key="1">
    <citation type="submission" date="2016-01" db="EMBL/GenBank/DDBJ databases">
        <authorList>
            <person name="Oliw E.H."/>
        </authorList>
    </citation>
    <scope>NUCLEOTIDE SEQUENCE [LARGE SCALE GENOMIC DNA]</scope>
    <source>
        <strain evidence="10 11">DNF00307</strain>
    </source>
</reference>
<dbReference type="PATRIC" id="fig|419005.5.peg.1608"/>
<comment type="cofactor">
    <cofactor evidence="1">
        <name>NAD(+)</name>
        <dbReference type="ChEBI" id="CHEBI:57540"/>
    </cofactor>
</comment>
<evidence type="ECO:0000256" key="4">
    <source>
        <dbReference type="ARBA" id="ARBA00022741"/>
    </source>
</evidence>
<dbReference type="Proteomes" id="UP000070531">
    <property type="component" value="Unassembled WGS sequence"/>
</dbReference>
<dbReference type="InterPro" id="IPR056179">
    <property type="entry name" value="DHQS_C"/>
</dbReference>
<dbReference type="AlphaFoldDB" id="A0A134B9F7"/>
<name>A0A134B9F7_9BACT</name>
<dbReference type="EMBL" id="LSDL01000091">
    <property type="protein sequence ID" value="KXB76510.1"/>
    <property type="molecule type" value="Genomic_DNA"/>
</dbReference>
<evidence type="ECO:0000256" key="6">
    <source>
        <dbReference type="ARBA" id="ARBA00023239"/>
    </source>
</evidence>
<evidence type="ECO:0000259" key="8">
    <source>
        <dbReference type="Pfam" id="PF01761"/>
    </source>
</evidence>
<organism evidence="10">
    <name type="scientific">Prevotella amnii</name>
    <dbReference type="NCBI Taxonomy" id="419005"/>
    <lineage>
        <taxon>Bacteria</taxon>
        <taxon>Pseudomonadati</taxon>
        <taxon>Bacteroidota</taxon>
        <taxon>Bacteroidia</taxon>
        <taxon>Bacteroidales</taxon>
        <taxon>Prevotellaceae</taxon>
        <taxon>Prevotella</taxon>
    </lineage>
</organism>
<feature type="domain" description="3-dehydroquinate synthase C-terminal" evidence="9">
    <location>
        <begin position="198"/>
        <end position="330"/>
    </location>
</feature>
<accession>A0A134B9F7</accession>
<sequence>MNYHQFSMFTNMKTSKGSIEIKHLKEFKYKIQEISSLFDVEQNAFNLNKGDRRFVIIDSVIDQLYGHTIRKYFQGFECQTFFEVIDSGENNKSLSSFLKIFSDLDRFDVDRRKEPIISIGGGVITDLGGFVASCYRRGVPHIAVPTTLMGFVDASIGIKTGINFNNHKNRMGSFMPPQAVLLDETFLSTLPTRHIINGFGEVFKIALIKDKPLFELLEQNGYNIVDDITLPITKTILHSSIVDMLEELEPNLFEDNLDRCVDFGHTFSPIIEMQDCENILHGEAVALDCFLSSCIAFSRNIISECELKRISSLYFHLKFPQILTCNKDFLWESVLERKKHRGGLQRIPFPTEIGRYAFINDLTKCDIENGIEIMCKLLTKKK</sequence>
<evidence type="ECO:0000256" key="2">
    <source>
        <dbReference type="ARBA" id="ARBA00001941"/>
    </source>
</evidence>
<evidence type="ECO:0000259" key="9">
    <source>
        <dbReference type="Pfam" id="PF24621"/>
    </source>
</evidence>
<dbReference type="GO" id="GO:0003856">
    <property type="term" value="F:3-dehydroquinate synthase activity"/>
    <property type="evidence" value="ECO:0007669"/>
    <property type="project" value="TreeGrafter"/>
</dbReference>
<keyword evidence="7" id="KW-0170">Cobalt</keyword>
<dbReference type="STRING" id="419005.HMPREF1860_01608"/>
<dbReference type="CDD" id="cd08199">
    <property type="entry name" value="EEVS"/>
    <property type="match status" value="1"/>
</dbReference>
<comment type="cofactor">
    <cofactor evidence="2">
        <name>Co(2+)</name>
        <dbReference type="ChEBI" id="CHEBI:48828"/>
    </cofactor>
</comment>
<keyword evidence="5" id="KW-0520">NAD</keyword>
<dbReference type="Pfam" id="PF24621">
    <property type="entry name" value="DHQS_C"/>
    <property type="match status" value="1"/>
</dbReference>
<keyword evidence="3" id="KW-0479">Metal-binding</keyword>
<dbReference type="GO" id="GO:0046872">
    <property type="term" value="F:metal ion binding"/>
    <property type="evidence" value="ECO:0007669"/>
    <property type="project" value="UniProtKB-KW"/>
</dbReference>
<evidence type="ECO:0000256" key="5">
    <source>
        <dbReference type="ARBA" id="ARBA00023027"/>
    </source>
</evidence>
<feature type="domain" description="3-dehydroquinate synthase N-terminal" evidence="8">
    <location>
        <begin position="84"/>
        <end position="196"/>
    </location>
</feature>
<dbReference type="InterPro" id="IPR035872">
    <property type="entry name" value="EEVS-like"/>
</dbReference>
<proteinExistence type="predicted"/>
<dbReference type="PIRSF" id="PIRSF001455">
    <property type="entry name" value="DHQ_synth"/>
    <property type="match status" value="1"/>
</dbReference>
<dbReference type="InterPro" id="IPR050071">
    <property type="entry name" value="Dehydroquinate_synthase"/>
</dbReference>
<dbReference type="GO" id="GO:0000166">
    <property type="term" value="F:nucleotide binding"/>
    <property type="evidence" value="ECO:0007669"/>
    <property type="project" value="UniProtKB-KW"/>
</dbReference>
<evidence type="ECO:0000256" key="7">
    <source>
        <dbReference type="ARBA" id="ARBA00023285"/>
    </source>
</evidence>
<dbReference type="Gene3D" id="1.20.1090.10">
    <property type="entry name" value="Dehydroquinate synthase-like - alpha domain"/>
    <property type="match status" value="1"/>
</dbReference>
<keyword evidence="6" id="KW-0456">Lyase</keyword>
<evidence type="ECO:0000256" key="3">
    <source>
        <dbReference type="ARBA" id="ARBA00022723"/>
    </source>
</evidence>
<dbReference type="PANTHER" id="PTHR43622">
    <property type="entry name" value="3-DEHYDROQUINATE SYNTHASE"/>
    <property type="match status" value="1"/>
</dbReference>
<dbReference type="InterPro" id="IPR030963">
    <property type="entry name" value="DHQ_synth_fam"/>
</dbReference>
<evidence type="ECO:0000313" key="10">
    <source>
        <dbReference type="EMBL" id="KXB76510.1"/>
    </source>
</evidence>
<keyword evidence="4" id="KW-0547">Nucleotide-binding</keyword>
<dbReference type="Pfam" id="PF01761">
    <property type="entry name" value="DHQ_synthase"/>
    <property type="match status" value="1"/>
</dbReference>
<evidence type="ECO:0000256" key="1">
    <source>
        <dbReference type="ARBA" id="ARBA00001911"/>
    </source>
</evidence>
<gene>
    <name evidence="10" type="ORF">HMPREF1860_01608</name>
</gene>
<comment type="caution">
    <text evidence="10">The sequence shown here is derived from an EMBL/GenBank/DDBJ whole genome shotgun (WGS) entry which is preliminary data.</text>
</comment>
<evidence type="ECO:0000313" key="11">
    <source>
        <dbReference type="Proteomes" id="UP000070531"/>
    </source>
</evidence>